<dbReference type="AlphaFoldDB" id="A0A4R6JR21"/>
<keyword evidence="3" id="KW-1185">Reference proteome</keyword>
<evidence type="ECO:0000256" key="1">
    <source>
        <dbReference type="SAM" id="Phobius"/>
    </source>
</evidence>
<comment type="caution">
    <text evidence="2">The sequence shown here is derived from an EMBL/GenBank/DDBJ whole genome shotgun (WGS) entry which is preliminary data.</text>
</comment>
<evidence type="ECO:0000313" key="2">
    <source>
        <dbReference type="EMBL" id="TDO39004.1"/>
    </source>
</evidence>
<keyword evidence="1" id="KW-0472">Membrane</keyword>
<dbReference type="Proteomes" id="UP000294901">
    <property type="component" value="Unassembled WGS sequence"/>
</dbReference>
<dbReference type="RefSeq" id="WP_133873395.1">
    <property type="nucleotide sequence ID" value="NZ_BOMD01000120.1"/>
</dbReference>
<dbReference type="EMBL" id="SNWR01000001">
    <property type="protein sequence ID" value="TDO39004.1"/>
    <property type="molecule type" value="Genomic_DNA"/>
</dbReference>
<organism evidence="2 3">
    <name type="scientific">Paractinoplanes brasiliensis</name>
    <dbReference type="NCBI Taxonomy" id="52695"/>
    <lineage>
        <taxon>Bacteria</taxon>
        <taxon>Bacillati</taxon>
        <taxon>Actinomycetota</taxon>
        <taxon>Actinomycetes</taxon>
        <taxon>Micromonosporales</taxon>
        <taxon>Micromonosporaceae</taxon>
        <taxon>Paractinoplanes</taxon>
    </lineage>
</organism>
<reference evidence="2 3" key="1">
    <citation type="submission" date="2019-03" db="EMBL/GenBank/DDBJ databases">
        <title>Sequencing the genomes of 1000 actinobacteria strains.</title>
        <authorList>
            <person name="Klenk H.-P."/>
        </authorList>
    </citation>
    <scope>NUCLEOTIDE SEQUENCE [LARGE SCALE GENOMIC DNA]</scope>
    <source>
        <strain evidence="2 3">DSM 43805</strain>
    </source>
</reference>
<proteinExistence type="predicted"/>
<keyword evidence="1" id="KW-1133">Transmembrane helix</keyword>
<protein>
    <submittedName>
        <fullName evidence="2">Uncharacterized protein</fullName>
    </submittedName>
</protein>
<accession>A0A4R6JR21</accession>
<name>A0A4R6JR21_9ACTN</name>
<keyword evidence="1" id="KW-0812">Transmembrane</keyword>
<sequence length="73" mass="8126">MEQYLDTASAVTDALFGPESGIPWWAWLVVIVAVFWKVAVREPKNAREAAGERDSVMLGAMFGDDKKGKKKKK</sequence>
<evidence type="ECO:0000313" key="3">
    <source>
        <dbReference type="Proteomes" id="UP000294901"/>
    </source>
</evidence>
<feature type="transmembrane region" description="Helical" evidence="1">
    <location>
        <begin position="22"/>
        <end position="40"/>
    </location>
</feature>
<gene>
    <name evidence="2" type="ORF">C8E87_2676</name>
</gene>